<comment type="caution">
    <text evidence="1">The sequence shown here is derived from an EMBL/GenBank/DDBJ whole genome shotgun (WGS) entry which is preliminary data.</text>
</comment>
<gene>
    <name evidence="1" type="ORF">MBORA_16660</name>
</gene>
<keyword evidence="2" id="KW-1185">Reference proteome</keyword>
<proteinExistence type="predicted"/>
<evidence type="ECO:0000313" key="2">
    <source>
        <dbReference type="Proteomes" id="UP000077428"/>
    </source>
</evidence>
<protein>
    <submittedName>
        <fullName evidence="1">Uncharacterized protein</fullName>
    </submittedName>
</protein>
<evidence type="ECO:0000313" key="1">
    <source>
        <dbReference type="EMBL" id="KZX11039.1"/>
    </source>
</evidence>
<reference evidence="2" key="1">
    <citation type="journal article" date="2016" name="Genome Announc.">
        <title>Draft Genome Sequences of Methanobrevibacter curvatus DSM11111, Methanobrevibacter cuticularis DSM11139, Methanobrevibacter filiformis DSM11501, and Methanobrevibacter oralis DSM7256.</title>
        <authorList>
            <person name="Poehlein A."/>
            <person name="Seedorf H."/>
        </authorList>
    </citation>
    <scope>NUCLEOTIDE SEQUENCE [LARGE SCALE GENOMIC DNA]</scope>
    <source>
        <strain evidence="2">DSM 7256 / JCM 30027 / ZR</strain>
    </source>
</reference>
<dbReference type="Proteomes" id="UP000077428">
    <property type="component" value="Unassembled WGS sequence"/>
</dbReference>
<organism evidence="1 2">
    <name type="scientific">Methanobrevibacter oralis</name>
    <dbReference type="NCBI Taxonomy" id="66851"/>
    <lineage>
        <taxon>Archaea</taxon>
        <taxon>Methanobacteriati</taxon>
        <taxon>Methanobacteriota</taxon>
        <taxon>Methanomada group</taxon>
        <taxon>Methanobacteria</taxon>
        <taxon>Methanobacteriales</taxon>
        <taxon>Methanobacteriaceae</taxon>
        <taxon>Methanobrevibacter</taxon>
    </lineage>
</organism>
<dbReference type="OrthoDB" id="77684at2157"/>
<dbReference type="PATRIC" id="fig|66851.6.peg.1816"/>
<dbReference type="EMBL" id="LWMU01000099">
    <property type="protein sequence ID" value="KZX11039.1"/>
    <property type="molecule type" value="Genomic_DNA"/>
</dbReference>
<dbReference type="RefSeq" id="WP_155930829.1">
    <property type="nucleotide sequence ID" value="NZ_CABMAB010000048.1"/>
</dbReference>
<accession>A0A165ZQP4</accession>
<name>A0A165ZQP4_METOA</name>
<sequence>MTYKIARYGLILASFYYLVCEIVSAAFTSTSLFNTYIFHTIIELGI</sequence>
<dbReference type="AlphaFoldDB" id="A0A165ZQP4"/>